<gene>
    <name evidence="1" type="ORF">PoB_007017400</name>
</gene>
<dbReference type="Proteomes" id="UP000735302">
    <property type="component" value="Unassembled WGS sequence"/>
</dbReference>
<evidence type="ECO:0000313" key="1">
    <source>
        <dbReference type="EMBL" id="GFO43669.1"/>
    </source>
</evidence>
<protein>
    <submittedName>
        <fullName evidence="1">Uncharacterized protein</fullName>
    </submittedName>
</protein>
<name>A0AAV4DHF1_9GAST</name>
<accession>A0AAV4DHF1</accession>
<dbReference type="EMBL" id="BLXT01007896">
    <property type="protein sequence ID" value="GFO43669.1"/>
    <property type="molecule type" value="Genomic_DNA"/>
</dbReference>
<evidence type="ECO:0000313" key="2">
    <source>
        <dbReference type="Proteomes" id="UP000735302"/>
    </source>
</evidence>
<keyword evidence="2" id="KW-1185">Reference proteome</keyword>
<dbReference type="AlphaFoldDB" id="A0AAV4DHF1"/>
<sequence length="153" mass="17144">MKRHLTKNNENVDDPSAKISMIMVATEVHKLHLHLDLSCDLEILSRRSGGYQVRGLRFECQSGPSQLFIAPLCPPSTKWVAKFLKTRRNPDSFYFLPVLTPPAISQTLRTLRASYCVAESKLTVDIDSQPSLHLQPQDLAISGFAASPTLVRR</sequence>
<proteinExistence type="predicted"/>
<organism evidence="1 2">
    <name type="scientific">Plakobranchus ocellatus</name>
    <dbReference type="NCBI Taxonomy" id="259542"/>
    <lineage>
        <taxon>Eukaryota</taxon>
        <taxon>Metazoa</taxon>
        <taxon>Spiralia</taxon>
        <taxon>Lophotrochozoa</taxon>
        <taxon>Mollusca</taxon>
        <taxon>Gastropoda</taxon>
        <taxon>Heterobranchia</taxon>
        <taxon>Euthyneura</taxon>
        <taxon>Panpulmonata</taxon>
        <taxon>Sacoglossa</taxon>
        <taxon>Placobranchoidea</taxon>
        <taxon>Plakobranchidae</taxon>
        <taxon>Plakobranchus</taxon>
    </lineage>
</organism>
<reference evidence="1 2" key="1">
    <citation type="journal article" date="2021" name="Elife">
        <title>Chloroplast acquisition without the gene transfer in kleptoplastic sea slugs, Plakobranchus ocellatus.</title>
        <authorList>
            <person name="Maeda T."/>
            <person name="Takahashi S."/>
            <person name="Yoshida T."/>
            <person name="Shimamura S."/>
            <person name="Takaki Y."/>
            <person name="Nagai Y."/>
            <person name="Toyoda A."/>
            <person name="Suzuki Y."/>
            <person name="Arimoto A."/>
            <person name="Ishii H."/>
            <person name="Satoh N."/>
            <person name="Nishiyama T."/>
            <person name="Hasebe M."/>
            <person name="Maruyama T."/>
            <person name="Minagawa J."/>
            <person name="Obokata J."/>
            <person name="Shigenobu S."/>
        </authorList>
    </citation>
    <scope>NUCLEOTIDE SEQUENCE [LARGE SCALE GENOMIC DNA]</scope>
</reference>
<comment type="caution">
    <text evidence="1">The sequence shown here is derived from an EMBL/GenBank/DDBJ whole genome shotgun (WGS) entry which is preliminary data.</text>
</comment>